<dbReference type="RefSeq" id="WP_090988170.1">
    <property type="nucleotide sequence ID" value="NZ_CP031708.1"/>
</dbReference>
<keyword evidence="2" id="KW-1185">Reference proteome</keyword>
<dbReference type="AlphaFoldDB" id="A0A1I0U8Z9"/>
<dbReference type="STRING" id="332999.SAMN04488511_12921"/>
<gene>
    <name evidence="1" type="ORF">SAMN04488511_12921</name>
</gene>
<dbReference type="Pfam" id="PF05258">
    <property type="entry name" value="DciA"/>
    <property type="match status" value="1"/>
</dbReference>
<protein>
    <recommendedName>
        <fullName evidence="3">DUF721 domain-containing protein</fullName>
    </recommendedName>
</protein>
<organism evidence="1 2">
    <name type="scientific">Pedobacter suwonensis</name>
    <dbReference type="NCBI Taxonomy" id="332999"/>
    <lineage>
        <taxon>Bacteria</taxon>
        <taxon>Pseudomonadati</taxon>
        <taxon>Bacteroidota</taxon>
        <taxon>Sphingobacteriia</taxon>
        <taxon>Sphingobacteriales</taxon>
        <taxon>Sphingobacteriaceae</taxon>
        <taxon>Pedobacter</taxon>
    </lineage>
</organism>
<dbReference type="Proteomes" id="UP000198836">
    <property type="component" value="Unassembled WGS sequence"/>
</dbReference>
<dbReference type="PANTHER" id="PTHR36456">
    <property type="entry name" value="UPF0232 PROTEIN SCO3875"/>
    <property type="match status" value="1"/>
</dbReference>
<dbReference type="OrthoDB" id="9796545at2"/>
<dbReference type="InterPro" id="IPR007922">
    <property type="entry name" value="DciA-like"/>
</dbReference>
<evidence type="ECO:0000313" key="2">
    <source>
        <dbReference type="Proteomes" id="UP000198836"/>
    </source>
</evidence>
<name>A0A1I0U8Z9_9SPHI</name>
<reference evidence="2" key="1">
    <citation type="submission" date="2016-10" db="EMBL/GenBank/DDBJ databases">
        <authorList>
            <person name="Varghese N."/>
            <person name="Submissions S."/>
        </authorList>
    </citation>
    <scope>NUCLEOTIDE SEQUENCE [LARGE SCALE GENOMIC DNA]</scope>
    <source>
        <strain evidence="2">DSM 18130</strain>
    </source>
</reference>
<evidence type="ECO:0008006" key="3">
    <source>
        <dbReference type="Google" id="ProtNLM"/>
    </source>
</evidence>
<dbReference type="EMBL" id="FOJM01000029">
    <property type="protein sequence ID" value="SFA60511.1"/>
    <property type="molecule type" value="Genomic_DNA"/>
</dbReference>
<proteinExistence type="predicted"/>
<dbReference type="GeneID" id="96614981"/>
<accession>A0A1I0U8Z9</accession>
<evidence type="ECO:0000313" key="1">
    <source>
        <dbReference type="EMBL" id="SFA60511.1"/>
    </source>
</evidence>
<sequence>MRKPNDVTLKDAIGKMLDVYRLRRKFDETSILSVWPEIMGTAIANRTKQIYIHDKRLFLRIESSVIKNELIMVRQGIIQKLNEHAGSEVITEMVFL</sequence>
<dbReference type="PANTHER" id="PTHR36456:SF1">
    <property type="entry name" value="UPF0232 PROTEIN SCO3875"/>
    <property type="match status" value="1"/>
</dbReference>